<feature type="non-terminal residue" evidence="2">
    <location>
        <position position="1"/>
    </location>
</feature>
<dbReference type="PANTHER" id="PTHR11477">
    <property type="entry name" value="TRANSCRIPTION FACTOR S-II ZINC FINGER DOMAIN-CONTAINING PROTEIN"/>
    <property type="match status" value="1"/>
</dbReference>
<dbReference type="EMBL" id="VXBP01002393">
    <property type="protein sequence ID" value="NXN94155.1"/>
    <property type="molecule type" value="Genomic_DNA"/>
</dbReference>
<gene>
    <name evidence="2" type="primary">Dido1_1</name>
    <name evidence="2" type="ORF">RHICYA_R00380</name>
</gene>
<reference evidence="2 3" key="1">
    <citation type="submission" date="2019-09" db="EMBL/GenBank/DDBJ databases">
        <title>Bird 10,000 Genomes (B10K) Project - Family phase.</title>
        <authorList>
            <person name="Zhang G."/>
        </authorList>
    </citation>
    <scope>NUCLEOTIDE SEQUENCE [LARGE SCALE GENOMIC DNA]</scope>
    <source>
        <strain evidence="2">B10K-DU-002-35</strain>
        <tissue evidence="2">Muscle</tissue>
    </source>
</reference>
<protein>
    <submittedName>
        <fullName evidence="2">DIDO1 protein</fullName>
    </submittedName>
</protein>
<keyword evidence="3" id="KW-1185">Reference proteome</keyword>
<feature type="non-terminal residue" evidence="2">
    <location>
        <position position="94"/>
    </location>
</feature>
<proteinExistence type="predicted"/>
<feature type="domain" description="Spen paralogue and orthologue SPOC C-terminal" evidence="1">
    <location>
        <begin position="2"/>
        <end position="88"/>
    </location>
</feature>
<comment type="caution">
    <text evidence="2">The sequence shown here is derived from an EMBL/GenBank/DDBJ whole genome shotgun (WGS) entry which is preliminary data.</text>
</comment>
<organism evidence="2 3">
    <name type="scientific">Rhinopomastus cyanomelas</name>
    <name type="common">Common scimitarbill</name>
    <dbReference type="NCBI Taxonomy" id="113115"/>
    <lineage>
        <taxon>Eukaryota</taxon>
        <taxon>Metazoa</taxon>
        <taxon>Chordata</taxon>
        <taxon>Craniata</taxon>
        <taxon>Vertebrata</taxon>
        <taxon>Euteleostomi</taxon>
        <taxon>Archelosauria</taxon>
        <taxon>Archosauria</taxon>
        <taxon>Dinosauria</taxon>
        <taxon>Saurischia</taxon>
        <taxon>Theropoda</taxon>
        <taxon>Coelurosauria</taxon>
        <taxon>Aves</taxon>
        <taxon>Neognathae</taxon>
        <taxon>Neoaves</taxon>
        <taxon>Telluraves</taxon>
        <taxon>Coraciimorphae</taxon>
        <taxon>Bucerotiformes</taxon>
        <taxon>Rhinopomastidae</taxon>
        <taxon>Rhinopomastus</taxon>
    </lineage>
</organism>
<sequence>LPATCHIGGRIPPKDVWDYVAKLKSLNSQELCLIRFHPVTEDDVGYACLYSYFASRDRFGVITNTNRKIKDLYLIPLSSQDPVPPELLPFAGPG</sequence>
<dbReference type="Proteomes" id="UP000565785">
    <property type="component" value="Unassembled WGS sequence"/>
</dbReference>
<evidence type="ECO:0000313" key="3">
    <source>
        <dbReference type="Proteomes" id="UP000565785"/>
    </source>
</evidence>
<dbReference type="GO" id="GO:0005634">
    <property type="term" value="C:nucleus"/>
    <property type="evidence" value="ECO:0007669"/>
    <property type="project" value="TreeGrafter"/>
</dbReference>
<dbReference type="GO" id="GO:0006351">
    <property type="term" value="P:DNA-templated transcription"/>
    <property type="evidence" value="ECO:0007669"/>
    <property type="project" value="TreeGrafter"/>
</dbReference>
<dbReference type="AlphaFoldDB" id="A0A7L1N3Y7"/>
<evidence type="ECO:0000259" key="1">
    <source>
        <dbReference type="Pfam" id="PF07744"/>
    </source>
</evidence>
<dbReference type="PANTHER" id="PTHR11477:SF13">
    <property type="entry name" value="DEATH-INDUCER OBLITERATOR 1"/>
    <property type="match status" value="1"/>
</dbReference>
<name>A0A7L1N3Y7_RHICY</name>
<dbReference type="OrthoDB" id="1884872at2759"/>
<dbReference type="InterPro" id="IPR012921">
    <property type="entry name" value="SPOC_C"/>
</dbReference>
<accession>A0A7L1N3Y7</accession>
<evidence type="ECO:0000313" key="2">
    <source>
        <dbReference type="EMBL" id="NXN94155.1"/>
    </source>
</evidence>
<dbReference type="Pfam" id="PF07744">
    <property type="entry name" value="SPOC"/>
    <property type="match status" value="1"/>
</dbReference>